<dbReference type="InterPro" id="IPR016187">
    <property type="entry name" value="CTDL_fold"/>
</dbReference>
<dbReference type="InterPro" id="IPR001304">
    <property type="entry name" value="C-type_lectin-like"/>
</dbReference>
<dbReference type="InterPro" id="IPR016186">
    <property type="entry name" value="C-type_lectin-like/link_sf"/>
</dbReference>
<accession>A0A8B9GSN0</accession>
<sequence length="125" mass="14306">MHKMYNNLDWKSISEMEHFTVLHSSSCSPYCPDGWVTYSGRCFKYFNNTFDWISAEDHCLSLDANLVSIHNENEYQLVKALIRDKDPKDKYAVWIGLSACQKFSSPALRLETGAVLALAANRAKH</sequence>
<dbReference type="PROSITE" id="PS50041">
    <property type="entry name" value="C_TYPE_LECTIN_2"/>
    <property type="match status" value="1"/>
</dbReference>
<reference evidence="2" key="1">
    <citation type="submission" date="2025-08" db="UniProtKB">
        <authorList>
            <consortium name="Ensembl"/>
        </authorList>
    </citation>
    <scope>IDENTIFICATION</scope>
</reference>
<evidence type="ECO:0000313" key="3">
    <source>
        <dbReference type="Proteomes" id="UP000694621"/>
    </source>
</evidence>
<dbReference type="Proteomes" id="UP000694621">
    <property type="component" value="Unplaced"/>
</dbReference>
<dbReference type="InterPro" id="IPR050111">
    <property type="entry name" value="C-type_lectin/snaclec_domain"/>
</dbReference>
<evidence type="ECO:0000259" key="1">
    <source>
        <dbReference type="PROSITE" id="PS50041"/>
    </source>
</evidence>
<evidence type="ECO:0000313" key="2">
    <source>
        <dbReference type="Ensembl" id="ENSAMXP00005002706.1"/>
    </source>
</evidence>
<feature type="domain" description="C-type lectin" evidence="1">
    <location>
        <begin position="38"/>
        <end position="98"/>
    </location>
</feature>
<dbReference type="AlphaFoldDB" id="A0A8B9GSN0"/>
<dbReference type="Ensembl" id="ENSAMXT00005003055.1">
    <property type="protein sequence ID" value="ENSAMXP00005002706.1"/>
    <property type="gene ID" value="ENSAMXG00005001613.1"/>
</dbReference>
<dbReference type="SUPFAM" id="SSF56436">
    <property type="entry name" value="C-type lectin-like"/>
    <property type="match status" value="1"/>
</dbReference>
<protein>
    <recommendedName>
        <fullName evidence="1">C-type lectin domain-containing protein</fullName>
    </recommendedName>
</protein>
<dbReference type="SMART" id="SM00034">
    <property type="entry name" value="CLECT"/>
    <property type="match status" value="1"/>
</dbReference>
<organism evidence="2 3">
    <name type="scientific">Astyanax mexicanus</name>
    <name type="common">Blind cave fish</name>
    <name type="synonym">Astyanax fasciatus mexicanus</name>
    <dbReference type="NCBI Taxonomy" id="7994"/>
    <lineage>
        <taxon>Eukaryota</taxon>
        <taxon>Metazoa</taxon>
        <taxon>Chordata</taxon>
        <taxon>Craniata</taxon>
        <taxon>Vertebrata</taxon>
        <taxon>Euteleostomi</taxon>
        <taxon>Actinopterygii</taxon>
        <taxon>Neopterygii</taxon>
        <taxon>Teleostei</taxon>
        <taxon>Ostariophysi</taxon>
        <taxon>Characiformes</taxon>
        <taxon>Characoidei</taxon>
        <taxon>Acestrorhamphidae</taxon>
        <taxon>Acestrorhamphinae</taxon>
        <taxon>Astyanax</taxon>
    </lineage>
</organism>
<name>A0A8B9GSN0_ASTMX</name>
<proteinExistence type="predicted"/>
<dbReference type="PANTHER" id="PTHR22803">
    <property type="entry name" value="MANNOSE, PHOSPHOLIPASE, LECTIN RECEPTOR RELATED"/>
    <property type="match status" value="1"/>
</dbReference>
<dbReference type="Gene3D" id="3.10.100.10">
    <property type="entry name" value="Mannose-Binding Protein A, subunit A"/>
    <property type="match status" value="1"/>
</dbReference>